<dbReference type="InterPro" id="IPR013032">
    <property type="entry name" value="EGF-like_CS"/>
</dbReference>
<dbReference type="InterPro" id="IPR049883">
    <property type="entry name" value="NOTCH1_EGF-like"/>
</dbReference>
<dbReference type="PROSITE" id="PS00010">
    <property type="entry name" value="ASX_HYDROXYL"/>
    <property type="match status" value="3"/>
</dbReference>
<comment type="caution">
    <text evidence="12">Lacks conserved residue(s) required for the propagation of feature annotation.</text>
</comment>
<evidence type="ECO:0000256" key="12">
    <source>
        <dbReference type="PROSITE-ProRule" id="PRU00076"/>
    </source>
</evidence>
<dbReference type="PANTHER" id="PTHR24049">
    <property type="entry name" value="CRUMBS FAMILY MEMBER"/>
    <property type="match status" value="1"/>
</dbReference>
<reference evidence="16 17" key="1">
    <citation type="journal article" date="2023" name="Sci. Data">
        <title>Genome assembly of the Korean intertidal mud-creeper Batillaria attramentaria.</title>
        <authorList>
            <person name="Patra A.K."/>
            <person name="Ho P.T."/>
            <person name="Jun S."/>
            <person name="Lee S.J."/>
            <person name="Kim Y."/>
            <person name="Won Y.J."/>
        </authorList>
    </citation>
    <scope>NUCLEOTIDE SEQUENCE [LARGE SCALE GENOMIC DNA]</scope>
    <source>
        <strain evidence="16">Wonlab-2016</strain>
    </source>
</reference>
<comment type="caution">
    <text evidence="16">The sequence shown here is derived from an EMBL/GenBank/DDBJ whole genome shotgun (WGS) entry which is preliminary data.</text>
</comment>
<sequence>MARWCTILYGVLPFLAIIVLTAGRLSFTPSCSTSSPLNVGYKETVQLKGTGFSPYNKKGVRWYLQRPDRRLTIADCIPGFRFFCQCQLRGQHYTITGTRSEVTLTIKAWEGTVGEDVGNYTLHLLELPYGETIDCPMILVDDTKECDSGPCRNGATCLDDYGSYSCACARGFAGQACETATGACRNAPCPEGATCVDGGDSYTCNCPPGLTGATCDTDIADTSACSSAPCRQGATCVEGGDSYTCNCPPGLTGATCDTAVGIDGCASSPCDPGGSCQNNGGNYICTCSPGFQGTRCETASRPGNPPPTSTTTGVPPEKEKKEVTEKAAATVAVLGSGALALAAGLAGFTVFLLRRRRRQSEQVLALRPPIDFSASPARDADLEPQPQDVPPSAASSAGGAQPDGAEGEEGDEENASDDEEAS</sequence>
<dbReference type="InterPro" id="IPR051022">
    <property type="entry name" value="Notch_Cell-Fate_Det"/>
</dbReference>
<dbReference type="InterPro" id="IPR000152">
    <property type="entry name" value="EGF-type_Asp/Asn_hydroxyl_site"/>
</dbReference>
<evidence type="ECO:0000256" key="6">
    <source>
        <dbReference type="ARBA" id="ARBA00022737"/>
    </source>
</evidence>
<dbReference type="SMART" id="SM00181">
    <property type="entry name" value="EGF"/>
    <property type="match status" value="4"/>
</dbReference>
<dbReference type="SUPFAM" id="SSF57196">
    <property type="entry name" value="EGF/Laminin"/>
    <property type="match status" value="1"/>
</dbReference>
<evidence type="ECO:0000256" key="14">
    <source>
        <dbReference type="SAM" id="Phobius"/>
    </source>
</evidence>
<dbReference type="PRINTS" id="PR00010">
    <property type="entry name" value="EGFBLOOD"/>
</dbReference>
<keyword evidence="10 12" id="KW-1015">Disulfide bond</keyword>
<keyword evidence="7" id="KW-0106">Calcium</keyword>
<evidence type="ECO:0000259" key="15">
    <source>
        <dbReference type="PROSITE" id="PS50026"/>
    </source>
</evidence>
<evidence type="ECO:0000256" key="8">
    <source>
        <dbReference type="ARBA" id="ARBA00022989"/>
    </source>
</evidence>
<evidence type="ECO:0000313" key="16">
    <source>
        <dbReference type="EMBL" id="KAK7494643.1"/>
    </source>
</evidence>
<dbReference type="Gene3D" id="2.10.25.10">
    <property type="entry name" value="Laminin"/>
    <property type="match status" value="4"/>
</dbReference>
<evidence type="ECO:0000256" key="4">
    <source>
        <dbReference type="ARBA" id="ARBA00022692"/>
    </source>
</evidence>
<keyword evidence="3 12" id="KW-0245">EGF-like domain</keyword>
<keyword evidence="9 14" id="KW-0472">Membrane</keyword>
<feature type="domain" description="EGF-like" evidence="15">
    <location>
        <begin position="180"/>
        <end position="216"/>
    </location>
</feature>
<dbReference type="FunFam" id="2.10.25.10:FF:000006">
    <property type="entry name" value="Versican core protein-like isoform 1"/>
    <property type="match status" value="2"/>
</dbReference>
<evidence type="ECO:0000256" key="10">
    <source>
        <dbReference type="ARBA" id="ARBA00023157"/>
    </source>
</evidence>
<feature type="disulfide bond" evidence="12">
    <location>
        <begin position="287"/>
        <end position="296"/>
    </location>
</feature>
<evidence type="ECO:0000256" key="13">
    <source>
        <dbReference type="SAM" id="MobiDB-lite"/>
    </source>
</evidence>
<feature type="compositionally biased region" description="Acidic residues" evidence="13">
    <location>
        <begin position="405"/>
        <end position="422"/>
    </location>
</feature>
<evidence type="ECO:0000313" key="17">
    <source>
        <dbReference type="Proteomes" id="UP001519460"/>
    </source>
</evidence>
<feature type="domain" description="EGF-like" evidence="15">
    <location>
        <begin position="142"/>
        <end position="178"/>
    </location>
</feature>
<comment type="subcellular location">
    <subcellularLocation>
        <location evidence="1">Cell membrane</location>
        <topology evidence="1">Single-pass type I membrane protein</topology>
    </subcellularLocation>
</comment>
<evidence type="ECO:0000256" key="3">
    <source>
        <dbReference type="ARBA" id="ARBA00022536"/>
    </source>
</evidence>
<dbReference type="FunFam" id="2.10.25.10:FF:000327">
    <property type="entry name" value="neurogenic locus notch homolog protein 4"/>
    <property type="match status" value="1"/>
</dbReference>
<dbReference type="SMART" id="SM00179">
    <property type="entry name" value="EGF_CA"/>
    <property type="match status" value="4"/>
</dbReference>
<keyword evidence="17" id="KW-1185">Reference proteome</keyword>
<dbReference type="Proteomes" id="UP001519460">
    <property type="component" value="Unassembled WGS sequence"/>
</dbReference>
<dbReference type="Pfam" id="PF07645">
    <property type="entry name" value="EGF_CA"/>
    <property type="match status" value="1"/>
</dbReference>
<dbReference type="Pfam" id="PF12661">
    <property type="entry name" value="hEGF"/>
    <property type="match status" value="1"/>
</dbReference>
<feature type="compositionally biased region" description="Low complexity" evidence="13">
    <location>
        <begin position="390"/>
        <end position="404"/>
    </location>
</feature>
<organism evidence="16 17">
    <name type="scientific">Batillaria attramentaria</name>
    <dbReference type="NCBI Taxonomy" id="370345"/>
    <lineage>
        <taxon>Eukaryota</taxon>
        <taxon>Metazoa</taxon>
        <taxon>Spiralia</taxon>
        <taxon>Lophotrochozoa</taxon>
        <taxon>Mollusca</taxon>
        <taxon>Gastropoda</taxon>
        <taxon>Caenogastropoda</taxon>
        <taxon>Sorbeoconcha</taxon>
        <taxon>Cerithioidea</taxon>
        <taxon>Batillariidae</taxon>
        <taxon>Batillaria</taxon>
    </lineage>
</organism>
<dbReference type="AlphaFoldDB" id="A0ABD0L5Z3"/>
<dbReference type="SUPFAM" id="SSF57184">
    <property type="entry name" value="Growth factor receptor domain"/>
    <property type="match status" value="1"/>
</dbReference>
<feature type="region of interest" description="Disordered" evidence="13">
    <location>
        <begin position="296"/>
        <end position="320"/>
    </location>
</feature>
<dbReference type="InterPro" id="IPR000742">
    <property type="entry name" value="EGF"/>
</dbReference>
<feature type="transmembrane region" description="Helical" evidence="14">
    <location>
        <begin position="327"/>
        <end position="353"/>
    </location>
</feature>
<accession>A0ABD0L5Z3</accession>
<evidence type="ECO:0000256" key="5">
    <source>
        <dbReference type="ARBA" id="ARBA00022729"/>
    </source>
</evidence>
<evidence type="ECO:0000256" key="1">
    <source>
        <dbReference type="ARBA" id="ARBA00004251"/>
    </source>
</evidence>
<evidence type="ECO:0000256" key="2">
    <source>
        <dbReference type="ARBA" id="ARBA00022475"/>
    </source>
</evidence>
<keyword evidence="4 14" id="KW-0812">Transmembrane</keyword>
<dbReference type="PROSITE" id="PS00022">
    <property type="entry name" value="EGF_1"/>
    <property type="match status" value="4"/>
</dbReference>
<dbReference type="PROSITE" id="PS01186">
    <property type="entry name" value="EGF_2"/>
    <property type="match status" value="2"/>
</dbReference>
<keyword evidence="2" id="KW-1003">Cell membrane</keyword>
<feature type="region of interest" description="Disordered" evidence="13">
    <location>
        <begin position="372"/>
        <end position="422"/>
    </location>
</feature>
<dbReference type="GO" id="GO:0023052">
    <property type="term" value="P:signaling"/>
    <property type="evidence" value="ECO:0007669"/>
    <property type="project" value="UniProtKB-ARBA"/>
</dbReference>
<evidence type="ECO:0000256" key="11">
    <source>
        <dbReference type="ARBA" id="ARBA00023180"/>
    </source>
</evidence>
<dbReference type="FunFam" id="2.10.25.10:FF:000391">
    <property type="entry name" value="Weary, isoform C"/>
    <property type="match status" value="1"/>
</dbReference>
<dbReference type="PROSITE" id="PS50026">
    <property type="entry name" value="EGF_3"/>
    <property type="match status" value="4"/>
</dbReference>
<dbReference type="PANTHER" id="PTHR24049:SF22">
    <property type="entry name" value="DROSOPHILA CRUMBS HOMOLOG"/>
    <property type="match status" value="1"/>
</dbReference>
<dbReference type="EMBL" id="JACVVK020000081">
    <property type="protein sequence ID" value="KAK7494643.1"/>
    <property type="molecule type" value="Genomic_DNA"/>
</dbReference>
<keyword evidence="8 14" id="KW-1133">Transmembrane helix</keyword>
<feature type="disulfide bond" evidence="12">
    <location>
        <begin position="168"/>
        <end position="177"/>
    </location>
</feature>
<evidence type="ECO:0000256" key="7">
    <source>
        <dbReference type="ARBA" id="ARBA00022837"/>
    </source>
</evidence>
<dbReference type="Pfam" id="PF00008">
    <property type="entry name" value="EGF"/>
    <property type="match status" value="2"/>
</dbReference>
<dbReference type="InterPro" id="IPR001881">
    <property type="entry name" value="EGF-like_Ca-bd_dom"/>
</dbReference>
<dbReference type="CDD" id="cd00054">
    <property type="entry name" value="EGF_CA"/>
    <property type="match status" value="4"/>
</dbReference>
<proteinExistence type="predicted"/>
<feature type="domain" description="EGF-like" evidence="15">
    <location>
        <begin position="221"/>
        <end position="257"/>
    </location>
</feature>
<feature type="disulfide bond" evidence="12">
    <location>
        <begin position="247"/>
        <end position="256"/>
    </location>
</feature>
<evidence type="ECO:0000256" key="9">
    <source>
        <dbReference type="ARBA" id="ARBA00023136"/>
    </source>
</evidence>
<feature type="transmembrane region" description="Helical" evidence="14">
    <location>
        <begin position="7"/>
        <end position="27"/>
    </location>
</feature>
<name>A0ABD0L5Z3_9CAEN</name>
<keyword evidence="5" id="KW-0732">Signal</keyword>
<feature type="disulfide bond" evidence="12">
    <location>
        <begin position="206"/>
        <end position="215"/>
    </location>
</feature>
<keyword evidence="6" id="KW-0677">Repeat</keyword>
<dbReference type="GO" id="GO:0005886">
    <property type="term" value="C:plasma membrane"/>
    <property type="evidence" value="ECO:0007669"/>
    <property type="project" value="UniProtKB-SubCell"/>
</dbReference>
<protein>
    <recommendedName>
        <fullName evidence="15">EGF-like domain-containing protein</fullName>
    </recommendedName>
</protein>
<gene>
    <name evidence="16" type="ORF">BaRGS_00014041</name>
</gene>
<feature type="domain" description="EGF-like" evidence="15">
    <location>
        <begin position="261"/>
        <end position="297"/>
    </location>
</feature>
<dbReference type="InterPro" id="IPR009030">
    <property type="entry name" value="Growth_fac_rcpt_cys_sf"/>
</dbReference>
<keyword evidence="11" id="KW-0325">Glycoprotein</keyword>
<dbReference type="GO" id="GO:0007154">
    <property type="term" value="P:cell communication"/>
    <property type="evidence" value="ECO:0007669"/>
    <property type="project" value="UniProtKB-ARBA"/>
</dbReference>